<evidence type="ECO:0000256" key="7">
    <source>
        <dbReference type="PROSITE-ProRule" id="PRU00333"/>
    </source>
</evidence>
<dbReference type="InterPro" id="IPR003726">
    <property type="entry name" value="HCY_dom"/>
</dbReference>
<gene>
    <name evidence="9" type="ordered locus">Desaci_0319</name>
</gene>
<dbReference type="Pfam" id="PF02574">
    <property type="entry name" value="S-methyl_trans"/>
    <property type="match status" value="1"/>
</dbReference>
<dbReference type="EMBL" id="CP003639">
    <property type="protein sequence ID" value="AFM39391.1"/>
    <property type="molecule type" value="Genomic_DNA"/>
</dbReference>
<organism evidence="9 10">
    <name type="scientific">Desulfosporosinus acidiphilus (strain DSM 22704 / JCM 16185 / SJ4)</name>
    <dbReference type="NCBI Taxonomy" id="646529"/>
    <lineage>
        <taxon>Bacteria</taxon>
        <taxon>Bacillati</taxon>
        <taxon>Bacillota</taxon>
        <taxon>Clostridia</taxon>
        <taxon>Eubacteriales</taxon>
        <taxon>Desulfitobacteriaceae</taxon>
        <taxon>Desulfosporosinus</taxon>
    </lineage>
</organism>
<dbReference type="InterPro" id="IPR036589">
    <property type="entry name" value="HCY_dom_sf"/>
</dbReference>
<comment type="cofactor">
    <cofactor evidence="7">
        <name>Zn(2+)</name>
        <dbReference type="ChEBI" id="CHEBI:29105"/>
    </cofactor>
</comment>
<feature type="binding site" evidence="7">
    <location>
        <position position="271"/>
    </location>
    <ligand>
        <name>Zn(2+)</name>
        <dbReference type="ChEBI" id="CHEBI:29105"/>
    </ligand>
</feature>
<dbReference type="GO" id="GO:0008705">
    <property type="term" value="F:methionine synthase activity"/>
    <property type="evidence" value="ECO:0007669"/>
    <property type="project" value="TreeGrafter"/>
</dbReference>
<feature type="binding site" evidence="7">
    <location>
        <position position="206"/>
    </location>
    <ligand>
        <name>Zn(2+)</name>
        <dbReference type="ChEBI" id="CHEBI:29105"/>
    </ligand>
</feature>
<evidence type="ECO:0000256" key="5">
    <source>
        <dbReference type="ARBA" id="ARBA00022723"/>
    </source>
</evidence>
<feature type="domain" description="Hcy-binding" evidence="8">
    <location>
        <begin position="1"/>
        <end position="286"/>
    </location>
</feature>
<evidence type="ECO:0000256" key="1">
    <source>
        <dbReference type="ARBA" id="ARBA00010398"/>
    </source>
</evidence>
<name>I4D0R7_DESAJ</name>
<dbReference type="SUPFAM" id="SSF82282">
    <property type="entry name" value="Homocysteine S-methyltransferase"/>
    <property type="match status" value="1"/>
</dbReference>
<protein>
    <submittedName>
        <fullName evidence="9">Cobalamin-dependent methionine synthase I</fullName>
    </submittedName>
</protein>
<dbReference type="RefSeq" id="WP_014825405.1">
    <property type="nucleotide sequence ID" value="NC_018068.1"/>
</dbReference>
<keyword evidence="3 7" id="KW-0808">Transferase</keyword>
<sequence>MKDFLSSIQQNVLLYDGSKGVMLQRKGLSGHEASEAWNLSHPEIVRNLYVEYRQAGSDIIQTNTFPGNKITLDKHGLGDKTYELVAAGVKLAREAAGEDTMIAASLGPTGTILEPSGDLSFEEAYDVFHETLKAVEAAGADLVNFETFIDLNELRAAVLAAKETTKLPIIASATFESNGRTTFGNSPESCAIACQSLGAAMVGANCSGGPDSLIEPIKKMYTVASVPLCVKPNAGMPELLNGEIIYRQTPEQFSSYTKEFVENGVRLIGGCCGTSPEFIRELKKALTGLEIPEIHLQSTPTLASAFNHLVLSPNQEHSVKRLSQDAMTSLIDGNFSSLARECRTDAFDYLLLDFGNIAETFFDVIDFAGQFGLTIRKPVVLKAESPEIIEQFLRYYPGRAGVVVSENSKLSISRLEHYGAFIVNGDSDPFLGQ</sequence>
<evidence type="ECO:0000259" key="8">
    <source>
        <dbReference type="PROSITE" id="PS50970"/>
    </source>
</evidence>
<evidence type="ECO:0000256" key="2">
    <source>
        <dbReference type="ARBA" id="ARBA00022603"/>
    </source>
</evidence>
<keyword evidence="2 7" id="KW-0489">Methyltransferase</keyword>
<keyword evidence="4" id="KW-0949">S-adenosyl-L-methionine</keyword>
<dbReference type="KEGG" id="dai:Desaci_0319"/>
<dbReference type="Proteomes" id="UP000002892">
    <property type="component" value="Chromosome"/>
</dbReference>
<keyword evidence="5 7" id="KW-0479">Metal-binding</keyword>
<dbReference type="OrthoDB" id="9803687at2"/>
<accession>I4D0R7</accession>
<proteinExistence type="inferred from homology"/>
<dbReference type="GO" id="GO:0005829">
    <property type="term" value="C:cytosol"/>
    <property type="evidence" value="ECO:0007669"/>
    <property type="project" value="TreeGrafter"/>
</dbReference>
<dbReference type="GO" id="GO:0050667">
    <property type="term" value="P:homocysteine metabolic process"/>
    <property type="evidence" value="ECO:0007669"/>
    <property type="project" value="TreeGrafter"/>
</dbReference>
<dbReference type="PROSITE" id="PS50970">
    <property type="entry name" value="HCY"/>
    <property type="match status" value="1"/>
</dbReference>
<dbReference type="GO" id="GO:0046653">
    <property type="term" value="P:tetrahydrofolate metabolic process"/>
    <property type="evidence" value="ECO:0007669"/>
    <property type="project" value="TreeGrafter"/>
</dbReference>
<evidence type="ECO:0000256" key="4">
    <source>
        <dbReference type="ARBA" id="ARBA00022691"/>
    </source>
</evidence>
<dbReference type="eggNOG" id="COG0646">
    <property type="taxonomic scope" value="Bacteria"/>
</dbReference>
<keyword evidence="6" id="KW-0170">Cobalt</keyword>
<evidence type="ECO:0000256" key="3">
    <source>
        <dbReference type="ARBA" id="ARBA00022679"/>
    </source>
</evidence>
<dbReference type="AlphaFoldDB" id="I4D0R7"/>
<keyword evidence="7" id="KW-0862">Zinc</keyword>
<dbReference type="GO" id="GO:0046872">
    <property type="term" value="F:metal ion binding"/>
    <property type="evidence" value="ECO:0007669"/>
    <property type="project" value="UniProtKB-KW"/>
</dbReference>
<dbReference type="HOGENOM" id="CLU_004914_3_0_9"/>
<evidence type="ECO:0000313" key="9">
    <source>
        <dbReference type="EMBL" id="AFM39391.1"/>
    </source>
</evidence>
<comment type="similarity">
    <text evidence="1">Belongs to the vitamin-B12 dependent methionine synthase family.</text>
</comment>
<dbReference type="GO" id="GO:0032259">
    <property type="term" value="P:methylation"/>
    <property type="evidence" value="ECO:0007669"/>
    <property type="project" value="UniProtKB-KW"/>
</dbReference>
<evidence type="ECO:0000256" key="6">
    <source>
        <dbReference type="ARBA" id="ARBA00023285"/>
    </source>
</evidence>
<reference evidence="9 10" key="1">
    <citation type="journal article" date="2012" name="J. Bacteriol.">
        <title>Complete genome sequences of Desulfosporosinus orientis DSM765T, Desulfosporosinus youngiae DSM17734T, Desulfosporosinus meridiei DSM13257T, and Desulfosporosinus acidiphilus DSM22704T.</title>
        <authorList>
            <person name="Pester M."/>
            <person name="Brambilla E."/>
            <person name="Alazard D."/>
            <person name="Rattei T."/>
            <person name="Weinmaier T."/>
            <person name="Han J."/>
            <person name="Lucas S."/>
            <person name="Lapidus A."/>
            <person name="Cheng J.F."/>
            <person name="Goodwin L."/>
            <person name="Pitluck S."/>
            <person name="Peters L."/>
            <person name="Ovchinnikova G."/>
            <person name="Teshima H."/>
            <person name="Detter J.C."/>
            <person name="Han C.S."/>
            <person name="Tapia R."/>
            <person name="Land M.L."/>
            <person name="Hauser L."/>
            <person name="Kyrpides N.C."/>
            <person name="Ivanova N.N."/>
            <person name="Pagani I."/>
            <person name="Huntmann M."/>
            <person name="Wei C.L."/>
            <person name="Davenport K.W."/>
            <person name="Daligault H."/>
            <person name="Chain P.S."/>
            <person name="Chen A."/>
            <person name="Mavromatis K."/>
            <person name="Markowitz V."/>
            <person name="Szeto E."/>
            <person name="Mikhailova N."/>
            <person name="Pati A."/>
            <person name="Wagner M."/>
            <person name="Woyke T."/>
            <person name="Ollivier B."/>
            <person name="Klenk H.P."/>
            <person name="Spring S."/>
            <person name="Loy A."/>
        </authorList>
    </citation>
    <scope>NUCLEOTIDE SEQUENCE [LARGE SCALE GENOMIC DNA]</scope>
    <source>
        <strain evidence="10">DSM 22704 / JCM 16185 / SJ4</strain>
    </source>
</reference>
<evidence type="ECO:0000313" key="10">
    <source>
        <dbReference type="Proteomes" id="UP000002892"/>
    </source>
</evidence>
<dbReference type="Gene3D" id="3.20.20.330">
    <property type="entry name" value="Homocysteine-binding-like domain"/>
    <property type="match status" value="1"/>
</dbReference>
<dbReference type="PANTHER" id="PTHR45833">
    <property type="entry name" value="METHIONINE SYNTHASE"/>
    <property type="match status" value="1"/>
</dbReference>
<feature type="binding site" evidence="7">
    <location>
        <position position="272"/>
    </location>
    <ligand>
        <name>Zn(2+)</name>
        <dbReference type="ChEBI" id="CHEBI:29105"/>
    </ligand>
</feature>
<keyword evidence="10" id="KW-1185">Reference proteome</keyword>
<dbReference type="PANTHER" id="PTHR45833:SF1">
    <property type="entry name" value="METHIONINE SYNTHASE"/>
    <property type="match status" value="1"/>
</dbReference>
<dbReference type="STRING" id="646529.Desaci_0319"/>
<dbReference type="InterPro" id="IPR050554">
    <property type="entry name" value="Met_Synthase/Corrinoid"/>
</dbReference>